<organism evidence="1 2">
    <name type="scientific">Virgisporangium ochraceum</name>
    <dbReference type="NCBI Taxonomy" id="65505"/>
    <lineage>
        <taxon>Bacteria</taxon>
        <taxon>Bacillati</taxon>
        <taxon>Actinomycetota</taxon>
        <taxon>Actinomycetes</taxon>
        <taxon>Micromonosporales</taxon>
        <taxon>Micromonosporaceae</taxon>
        <taxon>Virgisporangium</taxon>
    </lineage>
</organism>
<sequence>MVYRVRGRRSVTARATTSAAFSAHLYRMLFSTPDGDPGALVRAASRAQDEFLGIVAAVVGEADAHPGTDKWRTTAEELIATLVELTAKR</sequence>
<name>A0A8J4EGN7_9ACTN</name>
<keyword evidence="2" id="KW-1185">Reference proteome</keyword>
<evidence type="ECO:0000313" key="2">
    <source>
        <dbReference type="Proteomes" id="UP000635606"/>
    </source>
</evidence>
<accession>A0A8J4EGN7</accession>
<dbReference type="AlphaFoldDB" id="A0A8J4EGN7"/>
<dbReference type="Proteomes" id="UP000635606">
    <property type="component" value="Unassembled WGS sequence"/>
</dbReference>
<reference evidence="1" key="1">
    <citation type="submission" date="2021-01" db="EMBL/GenBank/DDBJ databases">
        <title>Whole genome shotgun sequence of Virgisporangium ochraceum NBRC 16418.</title>
        <authorList>
            <person name="Komaki H."/>
            <person name="Tamura T."/>
        </authorList>
    </citation>
    <scope>NUCLEOTIDE SEQUENCE</scope>
    <source>
        <strain evidence="1">NBRC 16418</strain>
    </source>
</reference>
<gene>
    <name evidence="1" type="ORF">Voc01_098970</name>
</gene>
<comment type="caution">
    <text evidence="1">The sequence shown here is derived from an EMBL/GenBank/DDBJ whole genome shotgun (WGS) entry which is preliminary data.</text>
</comment>
<evidence type="ECO:0000313" key="1">
    <source>
        <dbReference type="EMBL" id="GIJ74980.1"/>
    </source>
</evidence>
<protein>
    <submittedName>
        <fullName evidence="1">Uncharacterized protein</fullName>
    </submittedName>
</protein>
<proteinExistence type="predicted"/>
<dbReference type="EMBL" id="BOPH01000146">
    <property type="protein sequence ID" value="GIJ74980.1"/>
    <property type="molecule type" value="Genomic_DNA"/>
</dbReference>